<feature type="region of interest" description="Disordered" evidence="8">
    <location>
        <begin position="363"/>
        <end position="401"/>
    </location>
</feature>
<evidence type="ECO:0000256" key="6">
    <source>
        <dbReference type="ARBA" id="ARBA00022840"/>
    </source>
</evidence>
<keyword evidence="9" id="KW-0812">Transmembrane</keyword>
<keyword evidence="12" id="KW-1185">Reference proteome</keyword>
<dbReference type="AlphaFoldDB" id="A0A5M7C2L1"/>
<feature type="domain" description="Protein kinase" evidence="10">
    <location>
        <begin position="80"/>
        <end position="339"/>
    </location>
</feature>
<evidence type="ECO:0000256" key="2">
    <source>
        <dbReference type="ARBA" id="ARBA00022527"/>
    </source>
</evidence>
<dbReference type="EMBL" id="VWPH01000006">
    <property type="protein sequence ID" value="KAA5833754.1"/>
    <property type="molecule type" value="Genomic_DNA"/>
</dbReference>
<gene>
    <name evidence="11" type="ORF">F1721_15445</name>
</gene>
<dbReference type="Gene3D" id="1.10.510.10">
    <property type="entry name" value="Transferase(Phosphotransferase) domain 1"/>
    <property type="match status" value="1"/>
</dbReference>
<evidence type="ECO:0000256" key="3">
    <source>
        <dbReference type="ARBA" id="ARBA00022679"/>
    </source>
</evidence>
<feature type="region of interest" description="Disordered" evidence="8">
    <location>
        <begin position="31"/>
        <end position="64"/>
    </location>
</feature>
<keyword evidence="2 11" id="KW-0723">Serine/threonine-protein kinase</keyword>
<dbReference type="InterPro" id="IPR008271">
    <property type="entry name" value="Ser/Thr_kinase_AS"/>
</dbReference>
<dbReference type="PROSITE" id="PS00107">
    <property type="entry name" value="PROTEIN_KINASE_ATP"/>
    <property type="match status" value="1"/>
</dbReference>
<dbReference type="Pfam" id="PF00069">
    <property type="entry name" value="Pkinase"/>
    <property type="match status" value="1"/>
</dbReference>
<keyword evidence="9" id="KW-1133">Transmembrane helix</keyword>
<evidence type="ECO:0000256" key="5">
    <source>
        <dbReference type="ARBA" id="ARBA00022777"/>
    </source>
</evidence>
<dbReference type="PROSITE" id="PS50011">
    <property type="entry name" value="PROTEIN_KINASE_DOM"/>
    <property type="match status" value="1"/>
</dbReference>
<dbReference type="SMART" id="SM00220">
    <property type="entry name" value="S_TKc"/>
    <property type="match status" value="1"/>
</dbReference>
<dbReference type="SUPFAM" id="SSF56112">
    <property type="entry name" value="Protein kinase-like (PK-like)"/>
    <property type="match status" value="1"/>
</dbReference>
<sequence length="626" mass="66433">MTLAATTTAPRRLVRWDYSRFVTPIRPIRADRSGASASSQLRNDRPRSASRGGPAVENVDVPANDNDTLAGAGRLIGDRYRLDRKLGGGAMGTVWAGTDELLRRPVAVKEVKLPPGMPDEEAAELRERALREARAIAVLSHPNVVTLYDVAREDGEPFVVMELVPSQSLAAILGEHGPLDDQQLAVIADGVAAGLEAAHRAGIVHRDVKPGNVLIGDDGRIKVSDFGISRNIAEHTITSTGILLGTPAFIAPEVAAGEGVVAAADLWGLGATLFAAAEGRAPYDVGDDPLATVTEVVRGPVPRATRPGPIGEIITALMVKDPTRRMPLTEVRRRVQHLLPEPGTRPFAMLLDPDAPTVRVRTLVPATPPPPQPKQPTLGAPAPQQLAPDPGLPPFELKDPPPRRRSPWAVIALAVAAVLLFAAALAGGFAATRLIAGKSVLPTTGTPVNSTTPTPLGEQLGLVETEDNAKHTAAPSGGEFTVLTPRAEGWRSFHSERTDIANSLVVSHVSPDGRTEIAVQRYGNYFRSGHDVEDYLAELPRFAGDQGEVRVDTVTDHGDGQRLVYTTTVRPVLDGLGNPNQRATAAEVVRRGNDLWIVRVTGPVGQITDNQAVLDEIAPTLNTGAS</sequence>
<dbReference type="EC" id="2.7.11.1" evidence="1"/>
<name>A0A5M7C2L1_SACHI</name>
<reference evidence="11 12" key="1">
    <citation type="submission" date="2019-09" db="EMBL/GenBank/DDBJ databases">
        <title>Draft genome sequence of the thermophilic Saccharopolyspora hirsuta VKM Ac-666T.</title>
        <authorList>
            <person name="Lobastova T.G."/>
            <person name="Fokina V."/>
            <person name="Bragin E.Y."/>
            <person name="Shtratnikova V.Y."/>
            <person name="Starodumova I.P."/>
            <person name="Tarlachkov S.V."/>
            <person name="Donova M.V."/>
        </authorList>
    </citation>
    <scope>NUCLEOTIDE SEQUENCE [LARGE SCALE GENOMIC DNA]</scope>
    <source>
        <strain evidence="11 12">VKM Ac-666</strain>
    </source>
</reference>
<organism evidence="11 12">
    <name type="scientific">Saccharopolyspora hirsuta</name>
    <dbReference type="NCBI Taxonomy" id="1837"/>
    <lineage>
        <taxon>Bacteria</taxon>
        <taxon>Bacillati</taxon>
        <taxon>Actinomycetota</taxon>
        <taxon>Actinomycetes</taxon>
        <taxon>Pseudonocardiales</taxon>
        <taxon>Pseudonocardiaceae</taxon>
        <taxon>Saccharopolyspora</taxon>
    </lineage>
</organism>
<feature type="binding site" evidence="7">
    <location>
        <position position="109"/>
    </location>
    <ligand>
        <name>ATP</name>
        <dbReference type="ChEBI" id="CHEBI:30616"/>
    </ligand>
</feature>
<feature type="transmembrane region" description="Helical" evidence="9">
    <location>
        <begin position="408"/>
        <end position="431"/>
    </location>
</feature>
<keyword evidence="4 7" id="KW-0547">Nucleotide-binding</keyword>
<evidence type="ECO:0000256" key="8">
    <source>
        <dbReference type="SAM" id="MobiDB-lite"/>
    </source>
</evidence>
<keyword evidence="3" id="KW-0808">Transferase</keyword>
<dbReference type="InterPro" id="IPR011009">
    <property type="entry name" value="Kinase-like_dom_sf"/>
</dbReference>
<dbReference type="InterPro" id="IPR017441">
    <property type="entry name" value="Protein_kinase_ATP_BS"/>
</dbReference>
<dbReference type="PANTHER" id="PTHR43289:SF6">
    <property type="entry name" value="SERINE_THREONINE-PROTEIN KINASE NEKL-3"/>
    <property type="match status" value="1"/>
</dbReference>
<dbReference type="InterPro" id="IPR000719">
    <property type="entry name" value="Prot_kinase_dom"/>
</dbReference>
<comment type="caution">
    <text evidence="11">The sequence shown here is derived from an EMBL/GenBank/DDBJ whole genome shotgun (WGS) entry which is preliminary data.</text>
</comment>
<dbReference type="PROSITE" id="PS00108">
    <property type="entry name" value="PROTEIN_KINASE_ST"/>
    <property type="match status" value="1"/>
</dbReference>
<dbReference type="Proteomes" id="UP000323946">
    <property type="component" value="Unassembled WGS sequence"/>
</dbReference>
<protein>
    <recommendedName>
        <fullName evidence="1">non-specific serine/threonine protein kinase</fullName>
        <ecNumber evidence="1">2.7.11.1</ecNumber>
    </recommendedName>
</protein>
<evidence type="ECO:0000313" key="12">
    <source>
        <dbReference type="Proteomes" id="UP000323946"/>
    </source>
</evidence>
<evidence type="ECO:0000256" key="9">
    <source>
        <dbReference type="SAM" id="Phobius"/>
    </source>
</evidence>
<dbReference type="GO" id="GO:0005524">
    <property type="term" value="F:ATP binding"/>
    <property type="evidence" value="ECO:0007669"/>
    <property type="project" value="UniProtKB-UniRule"/>
</dbReference>
<evidence type="ECO:0000259" key="10">
    <source>
        <dbReference type="PROSITE" id="PS50011"/>
    </source>
</evidence>
<dbReference type="GO" id="GO:0004674">
    <property type="term" value="F:protein serine/threonine kinase activity"/>
    <property type="evidence" value="ECO:0007669"/>
    <property type="project" value="UniProtKB-KW"/>
</dbReference>
<evidence type="ECO:0000313" key="11">
    <source>
        <dbReference type="EMBL" id="KAA5833754.1"/>
    </source>
</evidence>
<dbReference type="CDD" id="cd14014">
    <property type="entry name" value="STKc_PknB_like"/>
    <property type="match status" value="1"/>
</dbReference>
<evidence type="ECO:0000256" key="1">
    <source>
        <dbReference type="ARBA" id="ARBA00012513"/>
    </source>
</evidence>
<evidence type="ECO:0000256" key="7">
    <source>
        <dbReference type="PROSITE-ProRule" id="PRU10141"/>
    </source>
</evidence>
<accession>A0A5M7C2L1</accession>
<dbReference type="PANTHER" id="PTHR43289">
    <property type="entry name" value="MITOGEN-ACTIVATED PROTEIN KINASE KINASE KINASE 20-RELATED"/>
    <property type="match status" value="1"/>
</dbReference>
<proteinExistence type="predicted"/>
<dbReference type="Gene3D" id="3.30.200.20">
    <property type="entry name" value="Phosphorylase Kinase, domain 1"/>
    <property type="match status" value="1"/>
</dbReference>
<keyword evidence="6 7" id="KW-0067">ATP-binding</keyword>
<keyword evidence="9" id="KW-0472">Membrane</keyword>
<evidence type="ECO:0000256" key="4">
    <source>
        <dbReference type="ARBA" id="ARBA00022741"/>
    </source>
</evidence>
<keyword evidence="5 11" id="KW-0418">Kinase</keyword>
<dbReference type="OrthoDB" id="9762169at2"/>